<feature type="domain" description="ABC transmembrane type-1" evidence="8">
    <location>
        <begin position="66"/>
        <end position="252"/>
    </location>
</feature>
<feature type="transmembrane region" description="Helical" evidence="7">
    <location>
        <begin position="228"/>
        <end position="248"/>
    </location>
</feature>
<organism evidence="9 10">
    <name type="scientific">Paenibacillus spiritus</name>
    <dbReference type="NCBI Taxonomy" id="2496557"/>
    <lineage>
        <taxon>Bacteria</taxon>
        <taxon>Bacillati</taxon>
        <taxon>Bacillota</taxon>
        <taxon>Bacilli</taxon>
        <taxon>Bacillales</taxon>
        <taxon>Paenibacillaceae</taxon>
        <taxon>Paenibacillus</taxon>
    </lineage>
</organism>
<dbReference type="EMBL" id="VYKK01000007">
    <property type="protein sequence ID" value="KAA9005784.1"/>
    <property type="molecule type" value="Genomic_DNA"/>
</dbReference>
<dbReference type="PANTHER" id="PTHR30151:SF41">
    <property type="entry name" value="ABC TRANSPORTER PERMEASE PROTEIN"/>
    <property type="match status" value="1"/>
</dbReference>
<dbReference type="PANTHER" id="PTHR30151">
    <property type="entry name" value="ALKANE SULFONATE ABC TRANSPORTER-RELATED, MEMBRANE SUBUNIT"/>
    <property type="match status" value="1"/>
</dbReference>
<dbReference type="RefSeq" id="WP_150457485.1">
    <property type="nucleotide sequence ID" value="NZ_VYKK01000007.1"/>
</dbReference>
<dbReference type="Gene3D" id="1.10.3720.10">
    <property type="entry name" value="MetI-like"/>
    <property type="match status" value="1"/>
</dbReference>
<feature type="transmembrane region" description="Helical" evidence="7">
    <location>
        <begin position="68"/>
        <end position="90"/>
    </location>
</feature>
<keyword evidence="4 7" id="KW-0812">Transmembrane</keyword>
<accession>A0A5J5GE91</accession>
<evidence type="ECO:0000256" key="6">
    <source>
        <dbReference type="ARBA" id="ARBA00023136"/>
    </source>
</evidence>
<dbReference type="SUPFAM" id="SSF161098">
    <property type="entry name" value="MetI-like"/>
    <property type="match status" value="1"/>
</dbReference>
<evidence type="ECO:0000256" key="7">
    <source>
        <dbReference type="RuleBase" id="RU363032"/>
    </source>
</evidence>
<reference evidence="9 10" key="1">
    <citation type="submission" date="2019-09" db="EMBL/GenBank/DDBJ databases">
        <title>Bacillus ochoae sp. nov., Paenibacillus whitsoniae sp. nov., Paenibacillus spiritus sp. nov. Isolated from the Mars Exploration Rover during spacecraft assembly.</title>
        <authorList>
            <person name="Seuylemezian A."/>
            <person name="Vaishampayan P."/>
        </authorList>
    </citation>
    <scope>NUCLEOTIDE SEQUENCE [LARGE SCALE GENOMIC DNA]</scope>
    <source>
        <strain evidence="9 10">MER_111</strain>
    </source>
</reference>
<keyword evidence="6 7" id="KW-0472">Membrane</keyword>
<sequence length="270" mass="28958">MRGGGLPARGRLLPLAVWIAGLLALWEFVSWLLLQRNVPLAQSKLPYVHEVLATLWEYSGTLAREGGATFASAGVGFAAGAAAGVLLAVLMSVSKLVERLTFPYAVASQMIPILGLAPIIYGIVRDEQTSRILISGYITFFPVALNMLRGLRSVDPNAVDLMHSLAARPWTVYGKLRLPAAVPGLFAGLKIAAPLAVTGAILVELMGARHGIGVLMLRNLYYGPSHAYMFWSTVLVGALLGLAGYGLISLLERLLSPWQPEFRPKGGERS</sequence>
<evidence type="ECO:0000313" key="10">
    <source>
        <dbReference type="Proteomes" id="UP000367750"/>
    </source>
</evidence>
<keyword evidence="3" id="KW-1003">Cell membrane</keyword>
<feature type="transmembrane region" description="Helical" evidence="7">
    <location>
        <begin position="130"/>
        <end position="148"/>
    </location>
</feature>
<evidence type="ECO:0000256" key="4">
    <source>
        <dbReference type="ARBA" id="ARBA00022692"/>
    </source>
</evidence>
<comment type="caution">
    <text evidence="9">The sequence shown here is derived from an EMBL/GenBank/DDBJ whole genome shotgun (WGS) entry which is preliminary data.</text>
</comment>
<feature type="transmembrane region" description="Helical" evidence="7">
    <location>
        <begin position="185"/>
        <end position="208"/>
    </location>
</feature>
<dbReference type="PROSITE" id="PS50928">
    <property type="entry name" value="ABC_TM1"/>
    <property type="match status" value="1"/>
</dbReference>
<dbReference type="InterPro" id="IPR035906">
    <property type="entry name" value="MetI-like_sf"/>
</dbReference>
<dbReference type="AlphaFoldDB" id="A0A5J5GE91"/>
<keyword evidence="2 7" id="KW-0813">Transport</keyword>
<evidence type="ECO:0000256" key="3">
    <source>
        <dbReference type="ARBA" id="ARBA00022475"/>
    </source>
</evidence>
<keyword evidence="10" id="KW-1185">Reference proteome</keyword>
<comment type="subcellular location">
    <subcellularLocation>
        <location evidence="1 7">Cell membrane</location>
        <topology evidence="1 7">Multi-pass membrane protein</topology>
    </subcellularLocation>
</comment>
<feature type="transmembrane region" description="Helical" evidence="7">
    <location>
        <begin position="12"/>
        <end position="34"/>
    </location>
</feature>
<dbReference type="OrthoDB" id="9804353at2"/>
<protein>
    <submittedName>
        <fullName evidence="9">ABC transporter permease subunit</fullName>
    </submittedName>
</protein>
<dbReference type="CDD" id="cd06261">
    <property type="entry name" value="TM_PBP2"/>
    <property type="match status" value="1"/>
</dbReference>
<dbReference type="GO" id="GO:0055085">
    <property type="term" value="P:transmembrane transport"/>
    <property type="evidence" value="ECO:0007669"/>
    <property type="project" value="InterPro"/>
</dbReference>
<dbReference type="Proteomes" id="UP000367750">
    <property type="component" value="Unassembled WGS sequence"/>
</dbReference>
<evidence type="ECO:0000256" key="2">
    <source>
        <dbReference type="ARBA" id="ARBA00022448"/>
    </source>
</evidence>
<proteinExistence type="inferred from homology"/>
<dbReference type="InterPro" id="IPR000515">
    <property type="entry name" value="MetI-like"/>
</dbReference>
<feature type="transmembrane region" description="Helical" evidence="7">
    <location>
        <begin position="102"/>
        <end position="124"/>
    </location>
</feature>
<name>A0A5J5GE91_9BACL</name>
<gene>
    <name evidence="9" type="ORF">F4V43_06785</name>
</gene>
<keyword evidence="5 7" id="KW-1133">Transmembrane helix</keyword>
<evidence type="ECO:0000313" key="9">
    <source>
        <dbReference type="EMBL" id="KAA9005784.1"/>
    </source>
</evidence>
<comment type="similarity">
    <text evidence="7">Belongs to the binding-protein-dependent transport system permease family.</text>
</comment>
<evidence type="ECO:0000256" key="5">
    <source>
        <dbReference type="ARBA" id="ARBA00022989"/>
    </source>
</evidence>
<evidence type="ECO:0000259" key="8">
    <source>
        <dbReference type="PROSITE" id="PS50928"/>
    </source>
</evidence>
<dbReference type="Pfam" id="PF00528">
    <property type="entry name" value="BPD_transp_1"/>
    <property type="match status" value="1"/>
</dbReference>
<dbReference type="GO" id="GO:0005886">
    <property type="term" value="C:plasma membrane"/>
    <property type="evidence" value="ECO:0007669"/>
    <property type="project" value="UniProtKB-SubCell"/>
</dbReference>
<evidence type="ECO:0000256" key="1">
    <source>
        <dbReference type="ARBA" id="ARBA00004651"/>
    </source>
</evidence>